<feature type="non-terminal residue" evidence="1">
    <location>
        <position position="40"/>
    </location>
</feature>
<organism evidence="1">
    <name type="scientific">marine sediment metagenome</name>
    <dbReference type="NCBI Taxonomy" id="412755"/>
    <lineage>
        <taxon>unclassified sequences</taxon>
        <taxon>metagenomes</taxon>
        <taxon>ecological metagenomes</taxon>
    </lineage>
</organism>
<dbReference type="AlphaFoldDB" id="X1I8F9"/>
<dbReference type="EMBL" id="BARU01034243">
    <property type="protein sequence ID" value="GAH62399.1"/>
    <property type="molecule type" value="Genomic_DNA"/>
</dbReference>
<gene>
    <name evidence="1" type="ORF">S03H2_53780</name>
</gene>
<evidence type="ECO:0000313" key="1">
    <source>
        <dbReference type="EMBL" id="GAH62399.1"/>
    </source>
</evidence>
<comment type="caution">
    <text evidence="1">The sequence shown here is derived from an EMBL/GenBank/DDBJ whole genome shotgun (WGS) entry which is preliminary data.</text>
</comment>
<reference evidence="1" key="1">
    <citation type="journal article" date="2014" name="Front. Microbiol.">
        <title>High frequency of phylogenetically diverse reductive dehalogenase-homologous genes in deep subseafloor sedimentary metagenomes.</title>
        <authorList>
            <person name="Kawai M."/>
            <person name="Futagami T."/>
            <person name="Toyoda A."/>
            <person name="Takaki Y."/>
            <person name="Nishi S."/>
            <person name="Hori S."/>
            <person name="Arai W."/>
            <person name="Tsubouchi T."/>
            <person name="Morono Y."/>
            <person name="Uchiyama I."/>
            <person name="Ito T."/>
            <person name="Fujiyama A."/>
            <person name="Inagaki F."/>
            <person name="Takami H."/>
        </authorList>
    </citation>
    <scope>NUCLEOTIDE SEQUENCE</scope>
    <source>
        <strain evidence="1">Expedition CK06-06</strain>
    </source>
</reference>
<sequence length="40" mass="4357">MNILFAADVSIKKVLGGAERVLLEQTARLSEKGHSDGRFV</sequence>
<name>X1I8F9_9ZZZZ</name>
<proteinExistence type="predicted"/>
<accession>X1I8F9</accession>
<protein>
    <submittedName>
        <fullName evidence="1">Uncharacterized protein</fullName>
    </submittedName>
</protein>